<evidence type="ECO:0000259" key="18">
    <source>
        <dbReference type="PROSITE" id="PS51918"/>
    </source>
</evidence>
<dbReference type="Proteomes" id="UP000432089">
    <property type="component" value="Unassembled WGS sequence"/>
</dbReference>
<dbReference type="SFLD" id="SFLDF00273">
    <property type="entry name" value="(dimethylallyl)adenosine_tRNA"/>
    <property type="match status" value="1"/>
</dbReference>
<dbReference type="InterPro" id="IPR007197">
    <property type="entry name" value="rSAM"/>
</dbReference>
<evidence type="ECO:0000256" key="15">
    <source>
        <dbReference type="SAM" id="MobiDB-lite"/>
    </source>
</evidence>
<evidence type="ECO:0000256" key="9">
    <source>
        <dbReference type="ARBA" id="ARBA00023014"/>
    </source>
</evidence>
<keyword evidence="9 14" id="KW-0411">Iron-sulfur</keyword>
<dbReference type="FunFam" id="3.80.30.20:FF:000001">
    <property type="entry name" value="tRNA-2-methylthio-N(6)-dimethylallyladenosine synthase 2"/>
    <property type="match status" value="1"/>
</dbReference>
<comment type="cofactor">
    <cofactor evidence="14">
        <name>[4Fe-4S] cluster</name>
        <dbReference type="ChEBI" id="CHEBI:49883"/>
    </cofactor>
    <text evidence="14">Binds 2 [4Fe-4S] clusters. One cluster is coordinated with 3 cysteines and an exchangeable S-adenosyl-L-methionine.</text>
</comment>
<dbReference type="SFLD" id="SFLDS00029">
    <property type="entry name" value="Radical_SAM"/>
    <property type="match status" value="1"/>
</dbReference>
<dbReference type="PROSITE" id="PS01278">
    <property type="entry name" value="MTTASE_RADICAL"/>
    <property type="match status" value="1"/>
</dbReference>
<dbReference type="InterPro" id="IPR013848">
    <property type="entry name" value="Methylthiotransferase_N"/>
</dbReference>
<dbReference type="InterPro" id="IPR023404">
    <property type="entry name" value="rSAM_horseshoe"/>
</dbReference>
<dbReference type="Pfam" id="PF01938">
    <property type="entry name" value="TRAM"/>
    <property type="match status" value="1"/>
</dbReference>
<feature type="region of interest" description="Disordered" evidence="15">
    <location>
        <begin position="1"/>
        <end position="24"/>
    </location>
</feature>
<organism evidence="19 20">
    <name type="scientific">Plantimonas leprariae</name>
    <dbReference type="NCBI Taxonomy" id="2615207"/>
    <lineage>
        <taxon>Bacteria</taxon>
        <taxon>Pseudomonadati</taxon>
        <taxon>Pseudomonadota</taxon>
        <taxon>Alphaproteobacteria</taxon>
        <taxon>Hyphomicrobiales</taxon>
        <taxon>Aurantimonadaceae</taxon>
        <taxon>Plantimonas</taxon>
    </lineage>
</organism>
<evidence type="ECO:0000256" key="11">
    <source>
        <dbReference type="ARBA" id="ARBA00068570"/>
    </source>
</evidence>
<evidence type="ECO:0000259" key="17">
    <source>
        <dbReference type="PROSITE" id="PS51449"/>
    </source>
</evidence>
<name>A0A7V7PT49_9HYPH</name>
<evidence type="ECO:0000259" key="16">
    <source>
        <dbReference type="PROSITE" id="PS50926"/>
    </source>
</evidence>
<dbReference type="PROSITE" id="PS51449">
    <property type="entry name" value="MTTASE_N"/>
    <property type="match status" value="1"/>
</dbReference>
<comment type="subunit">
    <text evidence="14">Monomer.</text>
</comment>
<comment type="function">
    <text evidence="1 14">Catalyzes the methylthiolation of N6-(dimethylallyl)adenosine (i(6)A), leading to the formation of 2-methylthio-N6-(dimethylallyl)adenosine (ms(2)i(6)A) at position 37 in tRNAs that read codons beginning with uridine.</text>
</comment>
<dbReference type="InterPro" id="IPR002792">
    <property type="entry name" value="TRAM_dom"/>
</dbReference>
<protein>
    <recommendedName>
        <fullName evidence="11 14">tRNA-2-methylthio-N(6)-dimethylallyladenosine synthase</fullName>
        <ecNumber evidence="10 14">2.8.4.3</ecNumber>
    </recommendedName>
    <alternativeName>
        <fullName evidence="13 14">(Dimethylallyl)adenosine tRNA methylthiotransferase MiaB</fullName>
    </alternativeName>
    <alternativeName>
        <fullName evidence="12 14">tRNA-i(6)A37 methylthiotransferase</fullName>
    </alternativeName>
</protein>
<dbReference type="InterPro" id="IPR038135">
    <property type="entry name" value="Methylthiotransferase_N_sf"/>
</dbReference>
<dbReference type="Gene3D" id="3.80.30.20">
    <property type="entry name" value="tm_1862 like domain"/>
    <property type="match status" value="1"/>
</dbReference>
<dbReference type="Pfam" id="PF00919">
    <property type="entry name" value="UPF0004"/>
    <property type="match status" value="1"/>
</dbReference>
<evidence type="ECO:0000256" key="13">
    <source>
        <dbReference type="ARBA" id="ARBA00081141"/>
    </source>
</evidence>
<keyword evidence="6 14" id="KW-0819">tRNA processing</keyword>
<dbReference type="NCBIfam" id="TIGR00089">
    <property type="entry name" value="MiaB/RimO family radical SAM methylthiotransferase"/>
    <property type="match status" value="1"/>
</dbReference>
<evidence type="ECO:0000256" key="12">
    <source>
        <dbReference type="ARBA" id="ARBA00080698"/>
    </source>
</evidence>
<evidence type="ECO:0000256" key="14">
    <source>
        <dbReference type="HAMAP-Rule" id="MF_01864"/>
    </source>
</evidence>
<comment type="similarity">
    <text evidence="14">Belongs to the methylthiotransferase family. MiaB subfamily.</text>
</comment>
<dbReference type="GO" id="GO:0005829">
    <property type="term" value="C:cytosol"/>
    <property type="evidence" value="ECO:0007669"/>
    <property type="project" value="TreeGrafter"/>
</dbReference>
<keyword evidence="4 14" id="KW-0808">Transferase</keyword>
<evidence type="ECO:0000256" key="4">
    <source>
        <dbReference type="ARBA" id="ARBA00022679"/>
    </source>
</evidence>
<feature type="binding site" evidence="14">
    <location>
        <position position="73"/>
    </location>
    <ligand>
        <name>[4Fe-4S] cluster</name>
        <dbReference type="ChEBI" id="CHEBI:49883"/>
        <label>1</label>
    </ligand>
</feature>
<dbReference type="SUPFAM" id="SSF102114">
    <property type="entry name" value="Radical SAM enzymes"/>
    <property type="match status" value="1"/>
</dbReference>
<dbReference type="EMBL" id="VZDO01000001">
    <property type="protein sequence ID" value="KAB0682855.1"/>
    <property type="molecule type" value="Genomic_DNA"/>
</dbReference>
<accession>A0A7V7PT49</accession>
<evidence type="ECO:0000256" key="2">
    <source>
        <dbReference type="ARBA" id="ARBA00022485"/>
    </source>
</evidence>
<comment type="caution">
    <text evidence="19">The sequence shown here is derived from an EMBL/GenBank/DDBJ whole genome shotgun (WGS) entry which is preliminary data.</text>
</comment>
<dbReference type="EC" id="2.8.4.3" evidence="10 14"/>
<dbReference type="SMART" id="SM00729">
    <property type="entry name" value="Elp3"/>
    <property type="match status" value="1"/>
</dbReference>
<feature type="binding site" evidence="14">
    <location>
        <position position="196"/>
    </location>
    <ligand>
        <name>[4Fe-4S] cluster</name>
        <dbReference type="ChEBI" id="CHEBI:49883"/>
        <label>2</label>
        <note>4Fe-4S-S-AdoMet</note>
    </ligand>
</feature>
<keyword evidence="7 14" id="KW-0479">Metal-binding</keyword>
<sequence length="481" mass="52376">MTLRNEGTIPAPAGGGMQDGAPGAREPKKVFIKTYGCQMNVYDSQRMGDALASEGFRATERQEEADLILLNTCHIREKAAEKIYSELGRIRLLKAERARQGKGLNVAVAGCVAQAEGREIIERASVVDLVIGPQTYHRLPEALRRVGRGERVVDTDYAVENKFDHLPKADRQATRRRGVAAFLTVQEGCDKFCTFCVVPYTRGSEVSRAPDAILAEARELAEAGVVELTLLGQNVNAWEGEAEGRHLGLGGLLHRLAGISGIRRLRYTTSHPRDMGDDLIAAHRDLDMLMPYLHLPVQSGSDRILKAMNRRHKADDYLRLVERIRQARPGIAMSGDFIVGFPGETEADFADTLRVVSEVGYASAFSFKYSPRPGTPAADLGEQVPEEVKTERLDRLQALIRAQASGFMDSLVGTEMDVLVEKDGRYPHQSVGRSPYLQPVVLAKSAGAVGDIVRVSISRAGPNALIAAGGEPEAVALKTVA</sequence>
<feature type="binding site" evidence="14">
    <location>
        <position position="111"/>
    </location>
    <ligand>
        <name>[4Fe-4S] cluster</name>
        <dbReference type="ChEBI" id="CHEBI:49883"/>
        <label>1</label>
    </ligand>
</feature>
<feature type="domain" description="TRAM" evidence="16">
    <location>
        <begin position="409"/>
        <end position="471"/>
    </location>
</feature>
<dbReference type="GO" id="GO:0046872">
    <property type="term" value="F:metal ion binding"/>
    <property type="evidence" value="ECO:0007669"/>
    <property type="project" value="UniProtKB-KW"/>
</dbReference>
<dbReference type="GO" id="GO:0051539">
    <property type="term" value="F:4 iron, 4 sulfur cluster binding"/>
    <property type="evidence" value="ECO:0007669"/>
    <property type="project" value="UniProtKB-UniRule"/>
</dbReference>
<keyword evidence="3 14" id="KW-0963">Cytoplasm</keyword>
<keyword evidence="8 14" id="KW-0408">Iron</keyword>
<evidence type="ECO:0000256" key="8">
    <source>
        <dbReference type="ARBA" id="ARBA00023004"/>
    </source>
</evidence>
<keyword evidence="20" id="KW-1185">Reference proteome</keyword>
<dbReference type="FunFam" id="3.40.50.12160:FF:000003">
    <property type="entry name" value="CDK5 regulatory subunit-associated protein 1"/>
    <property type="match status" value="1"/>
</dbReference>
<dbReference type="Gene3D" id="3.40.50.12160">
    <property type="entry name" value="Methylthiotransferase, N-terminal domain"/>
    <property type="match status" value="1"/>
</dbReference>
<feature type="domain" description="MTTase N-terminal" evidence="17">
    <location>
        <begin position="28"/>
        <end position="148"/>
    </location>
</feature>
<dbReference type="NCBIfam" id="TIGR01574">
    <property type="entry name" value="miaB-methiolase"/>
    <property type="match status" value="1"/>
</dbReference>
<evidence type="ECO:0000313" key="19">
    <source>
        <dbReference type="EMBL" id="KAB0682855.1"/>
    </source>
</evidence>
<dbReference type="PROSITE" id="PS51918">
    <property type="entry name" value="RADICAL_SAM"/>
    <property type="match status" value="1"/>
</dbReference>
<evidence type="ECO:0000256" key="6">
    <source>
        <dbReference type="ARBA" id="ARBA00022694"/>
    </source>
</evidence>
<evidence type="ECO:0000256" key="7">
    <source>
        <dbReference type="ARBA" id="ARBA00022723"/>
    </source>
</evidence>
<evidence type="ECO:0000256" key="1">
    <source>
        <dbReference type="ARBA" id="ARBA00003234"/>
    </source>
</evidence>
<keyword evidence="5 14" id="KW-0949">S-adenosyl-L-methionine</keyword>
<dbReference type="PANTHER" id="PTHR43020:SF2">
    <property type="entry name" value="MITOCHONDRIAL TRNA METHYLTHIOTRANSFERASE CDK5RAP1"/>
    <property type="match status" value="1"/>
</dbReference>
<dbReference type="SFLD" id="SFLDG01082">
    <property type="entry name" value="B12-binding_domain_containing"/>
    <property type="match status" value="1"/>
</dbReference>
<comment type="subcellular location">
    <subcellularLocation>
        <location evidence="14">Cytoplasm</location>
    </subcellularLocation>
</comment>
<dbReference type="CDD" id="cd01335">
    <property type="entry name" value="Radical_SAM"/>
    <property type="match status" value="1"/>
</dbReference>
<evidence type="ECO:0000256" key="3">
    <source>
        <dbReference type="ARBA" id="ARBA00022490"/>
    </source>
</evidence>
<gene>
    <name evidence="14 19" type="primary">miaB</name>
    <name evidence="19" type="ORF">F6X38_01880</name>
</gene>
<dbReference type="PROSITE" id="PS50926">
    <property type="entry name" value="TRAM"/>
    <property type="match status" value="1"/>
</dbReference>
<keyword evidence="2 14" id="KW-0004">4Fe-4S</keyword>
<dbReference type="InterPro" id="IPR020612">
    <property type="entry name" value="Methylthiotransferase_CS"/>
</dbReference>
<evidence type="ECO:0000313" key="20">
    <source>
        <dbReference type="Proteomes" id="UP000432089"/>
    </source>
</evidence>
<feature type="domain" description="Radical SAM core" evidence="18">
    <location>
        <begin position="175"/>
        <end position="407"/>
    </location>
</feature>
<dbReference type="AlphaFoldDB" id="A0A7V7PT49"/>
<dbReference type="InterPro" id="IPR006463">
    <property type="entry name" value="MiaB_methiolase"/>
</dbReference>
<reference evidence="19 20" key="1">
    <citation type="submission" date="2019-09" db="EMBL/GenBank/DDBJ databases">
        <title>YIM 132180 draft genome.</title>
        <authorList>
            <person name="Zhang K."/>
        </authorList>
    </citation>
    <scope>NUCLEOTIDE SEQUENCE [LARGE SCALE GENOMIC DNA]</scope>
    <source>
        <strain evidence="19 20">YIM 132180</strain>
    </source>
</reference>
<dbReference type="InterPro" id="IPR005839">
    <property type="entry name" value="Methylthiotransferase"/>
</dbReference>
<comment type="catalytic activity">
    <reaction evidence="14">
        <text>N(6)-dimethylallyladenosine(37) in tRNA + (sulfur carrier)-SH + AH2 + 2 S-adenosyl-L-methionine = 2-methylsulfanyl-N(6)-dimethylallyladenosine(37) in tRNA + (sulfur carrier)-H + 5'-deoxyadenosine + L-methionine + A + S-adenosyl-L-homocysteine + 2 H(+)</text>
        <dbReference type="Rhea" id="RHEA:37067"/>
        <dbReference type="Rhea" id="RHEA-COMP:10375"/>
        <dbReference type="Rhea" id="RHEA-COMP:10376"/>
        <dbReference type="Rhea" id="RHEA-COMP:14737"/>
        <dbReference type="Rhea" id="RHEA-COMP:14739"/>
        <dbReference type="ChEBI" id="CHEBI:13193"/>
        <dbReference type="ChEBI" id="CHEBI:15378"/>
        <dbReference type="ChEBI" id="CHEBI:17319"/>
        <dbReference type="ChEBI" id="CHEBI:17499"/>
        <dbReference type="ChEBI" id="CHEBI:29917"/>
        <dbReference type="ChEBI" id="CHEBI:57844"/>
        <dbReference type="ChEBI" id="CHEBI:57856"/>
        <dbReference type="ChEBI" id="CHEBI:59789"/>
        <dbReference type="ChEBI" id="CHEBI:64428"/>
        <dbReference type="ChEBI" id="CHEBI:74415"/>
        <dbReference type="ChEBI" id="CHEBI:74417"/>
        <dbReference type="EC" id="2.8.4.3"/>
    </reaction>
</comment>
<feature type="binding site" evidence="14">
    <location>
        <position position="193"/>
    </location>
    <ligand>
        <name>[4Fe-4S] cluster</name>
        <dbReference type="ChEBI" id="CHEBI:49883"/>
        <label>2</label>
        <note>4Fe-4S-S-AdoMet</note>
    </ligand>
</feature>
<dbReference type="GO" id="GO:0035597">
    <property type="term" value="F:tRNA-2-methylthio-N(6)-dimethylallyladenosine(37) synthase activity"/>
    <property type="evidence" value="ECO:0007669"/>
    <property type="project" value="UniProtKB-EC"/>
</dbReference>
<evidence type="ECO:0000256" key="10">
    <source>
        <dbReference type="ARBA" id="ARBA00033765"/>
    </source>
</evidence>
<dbReference type="InterPro" id="IPR006638">
    <property type="entry name" value="Elp3/MiaA/NifB-like_rSAM"/>
</dbReference>
<feature type="binding site" evidence="14">
    <location>
        <position position="37"/>
    </location>
    <ligand>
        <name>[4Fe-4S] cluster</name>
        <dbReference type="ChEBI" id="CHEBI:49883"/>
        <label>1</label>
    </ligand>
</feature>
<dbReference type="Pfam" id="PF04055">
    <property type="entry name" value="Radical_SAM"/>
    <property type="match status" value="1"/>
</dbReference>
<proteinExistence type="inferred from homology"/>
<dbReference type="InterPro" id="IPR058240">
    <property type="entry name" value="rSAM_sf"/>
</dbReference>
<dbReference type="PANTHER" id="PTHR43020">
    <property type="entry name" value="CDK5 REGULATORY SUBUNIT-ASSOCIATED PROTEIN 1"/>
    <property type="match status" value="1"/>
</dbReference>
<dbReference type="HAMAP" id="MF_01864">
    <property type="entry name" value="tRNA_metthiotr_MiaB"/>
    <property type="match status" value="1"/>
</dbReference>
<feature type="binding site" evidence="14">
    <location>
        <position position="189"/>
    </location>
    <ligand>
        <name>[4Fe-4S] cluster</name>
        <dbReference type="ChEBI" id="CHEBI:49883"/>
        <label>2</label>
        <note>4Fe-4S-S-AdoMet</note>
    </ligand>
</feature>
<evidence type="ECO:0000256" key="5">
    <source>
        <dbReference type="ARBA" id="ARBA00022691"/>
    </source>
</evidence>
<dbReference type="SFLD" id="SFLDG01061">
    <property type="entry name" value="methylthiotransferase"/>
    <property type="match status" value="1"/>
</dbReference>